<feature type="region of interest" description="Disordered" evidence="1">
    <location>
        <begin position="1"/>
        <end position="26"/>
    </location>
</feature>
<evidence type="ECO:0000256" key="1">
    <source>
        <dbReference type="SAM" id="MobiDB-lite"/>
    </source>
</evidence>
<protein>
    <submittedName>
        <fullName evidence="2">Uncharacterized protein</fullName>
    </submittedName>
</protein>
<evidence type="ECO:0000313" key="2">
    <source>
        <dbReference type="EMBL" id="UXA66062.1"/>
    </source>
</evidence>
<organism evidence="2 3">
    <name type="scientific">Xanthomonas prunicola</name>
    <dbReference type="NCBI Taxonomy" id="2053930"/>
    <lineage>
        <taxon>Bacteria</taxon>
        <taxon>Pseudomonadati</taxon>
        <taxon>Pseudomonadota</taxon>
        <taxon>Gammaproteobacteria</taxon>
        <taxon>Lysobacterales</taxon>
        <taxon>Lysobacteraceae</taxon>
        <taxon>Xanthomonas</taxon>
    </lineage>
</organism>
<dbReference type="GeneID" id="75150322"/>
<accession>A0A9Q9IYW1</accession>
<evidence type="ECO:0000313" key="3">
    <source>
        <dbReference type="Proteomes" id="UP001058381"/>
    </source>
</evidence>
<feature type="compositionally biased region" description="Polar residues" evidence="1">
    <location>
        <begin position="1"/>
        <end position="11"/>
    </location>
</feature>
<dbReference type="EMBL" id="CP096142">
    <property type="protein sequence ID" value="UXA66062.1"/>
    <property type="molecule type" value="Genomic_DNA"/>
</dbReference>
<gene>
    <name evidence="2" type="ORF">M0D43_03175</name>
</gene>
<proteinExistence type="predicted"/>
<dbReference type="Proteomes" id="UP001058381">
    <property type="component" value="Chromosome"/>
</dbReference>
<name>A0A9Q9IYW1_9XANT</name>
<reference evidence="2" key="1">
    <citation type="submission" date="2022-04" db="EMBL/GenBank/DDBJ databases">
        <title>Xanthomonas prunicola pv. tritici, a pathogen causing a previously unreported foliar disease of wheat.</title>
        <authorList>
            <person name="Clavijo F."/>
            <person name="Curland R.D."/>
            <person name="Dill-Macky R."/>
            <person name="Pereyra S."/>
            <person name="Roman-Reyna V."/>
            <person name="Siri M.I."/>
        </authorList>
    </citation>
    <scope>NUCLEOTIDE SEQUENCE</scope>
    <source>
        <strain evidence="2">CIX249</strain>
    </source>
</reference>
<dbReference type="RefSeq" id="WP_260807913.1">
    <property type="nucleotide sequence ID" value="NZ_CP096142.1"/>
</dbReference>
<sequence length="294" mass="32446">MNEQSGNSGQLQGDVGSGGDAPIDVTDPWRGLYRAESLIANGDGDLYHPDLPSWPDDREDALDKLVHAQGFDFQIVAGEFSDEATEDGGELYWEEMRAWNPEAPEGEWRLAWKGDTEDGPYAWFVRPMALRPYPEALTARQPAGQKPFELRICEVKHTVLKPNRAYIFTVDVNCEACRSRAAYAVGEAPAPAAVPVDGEGWSGWATQYPGKMPVLHGAREIAELNYYPEEGQRLLYLATHPQPAAAKDVPELFVQWLEREMPAGTIIGKPAWWAPKLARALRSAERGVLGGCNG</sequence>
<dbReference type="AlphaFoldDB" id="A0A9Q9IYW1"/>